<keyword evidence="3" id="KW-1185">Reference proteome</keyword>
<sequence>MKKIVVMVLFLCVSLLSYGQNQPKVGDKLMVKAPSAQFYNHIAFPQLNILVKRGKTSSYKPVIGNQVVVADVVNDDNNESYVVLKKEDGTKFFGLYTSVKANYEKALQAGELTVVSN</sequence>
<comment type="caution">
    <text evidence="2">The sequence shown here is derived from an EMBL/GenBank/DDBJ whole genome shotgun (WGS) entry which is preliminary data.</text>
</comment>
<reference evidence="3" key="1">
    <citation type="journal article" date="2019" name="Int. J. Syst. Evol. Microbiol.">
        <title>The Global Catalogue of Microorganisms (GCM) 10K type strain sequencing project: providing services to taxonomists for standard genome sequencing and annotation.</title>
        <authorList>
            <consortium name="The Broad Institute Genomics Platform"/>
            <consortium name="The Broad Institute Genome Sequencing Center for Infectious Disease"/>
            <person name="Wu L."/>
            <person name="Ma J."/>
        </authorList>
    </citation>
    <scope>NUCLEOTIDE SEQUENCE [LARGE SCALE GENOMIC DNA]</scope>
    <source>
        <strain evidence="3">KCTC 42808</strain>
    </source>
</reference>
<evidence type="ECO:0000313" key="3">
    <source>
        <dbReference type="Proteomes" id="UP001597467"/>
    </source>
</evidence>
<protein>
    <submittedName>
        <fullName evidence="2">Uncharacterized protein</fullName>
    </submittedName>
</protein>
<dbReference type="Proteomes" id="UP001597467">
    <property type="component" value="Unassembled WGS sequence"/>
</dbReference>
<organism evidence="2 3">
    <name type="scientific">Lacinutrix gracilariae</name>
    <dbReference type="NCBI Taxonomy" id="1747198"/>
    <lineage>
        <taxon>Bacteria</taxon>
        <taxon>Pseudomonadati</taxon>
        <taxon>Bacteroidota</taxon>
        <taxon>Flavobacteriia</taxon>
        <taxon>Flavobacteriales</taxon>
        <taxon>Flavobacteriaceae</taxon>
        <taxon>Lacinutrix</taxon>
    </lineage>
</organism>
<keyword evidence="1" id="KW-0732">Signal</keyword>
<accession>A0ABW5K2W2</accession>
<gene>
    <name evidence="2" type="ORF">ACFSSB_12615</name>
</gene>
<dbReference type="EMBL" id="JBHULM010000011">
    <property type="protein sequence ID" value="MFD2543167.1"/>
    <property type="molecule type" value="Genomic_DNA"/>
</dbReference>
<evidence type="ECO:0000313" key="2">
    <source>
        <dbReference type="EMBL" id="MFD2543167.1"/>
    </source>
</evidence>
<proteinExistence type="predicted"/>
<dbReference type="RefSeq" id="WP_379904780.1">
    <property type="nucleotide sequence ID" value="NZ_JBHULM010000011.1"/>
</dbReference>
<feature type="signal peptide" evidence="1">
    <location>
        <begin position="1"/>
        <end position="19"/>
    </location>
</feature>
<feature type="chain" id="PRO_5047227288" evidence="1">
    <location>
        <begin position="20"/>
        <end position="117"/>
    </location>
</feature>
<evidence type="ECO:0000256" key="1">
    <source>
        <dbReference type="SAM" id="SignalP"/>
    </source>
</evidence>
<name>A0ABW5K2W2_9FLAO</name>